<dbReference type="KEGG" id="cal:CAALFM_C103410WA"/>
<keyword evidence="4" id="KW-1185">Reference proteome</keyword>
<dbReference type="Proteomes" id="UP000000559">
    <property type="component" value="Chromosome 1"/>
</dbReference>
<dbReference type="AlphaFoldDB" id="A0A1D8PD04"/>
<reference evidence="3 4" key="2">
    <citation type="journal article" date="2007" name="Genome Biol.">
        <title>Assembly of the Candida albicans genome into sixteen supercontigs aligned on the eight chromosomes.</title>
        <authorList>
            <person name="van het Hoog M."/>
            <person name="Rast T.J."/>
            <person name="Martchenko M."/>
            <person name="Grindle S."/>
            <person name="Dignard D."/>
            <person name="Hogues H."/>
            <person name="Cuomo C."/>
            <person name="Berriman M."/>
            <person name="Scherer S."/>
            <person name="Magee B.B."/>
            <person name="Whiteway M."/>
            <person name="Chibana H."/>
            <person name="Nantel A."/>
            <person name="Magee P.T."/>
        </authorList>
    </citation>
    <scope>GENOME REANNOTATION</scope>
    <source>
        <strain evidence="4">SC5314 / ATCC MYA-2876</strain>
    </source>
</reference>
<dbReference type="InParanoid" id="A0A1D8PD04"/>
<reference evidence="3 4" key="3">
    <citation type="journal article" date="2013" name="Genome Biol.">
        <title>Assembly of a phased diploid Candida albicans genome facilitates allele-specific measurements and provides a simple model for repeat and indel structure.</title>
        <authorList>
            <person name="Muzzey D."/>
            <person name="Schwartz K."/>
            <person name="Weissman J.S."/>
            <person name="Sherlock G."/>
        </authorList>
    </citation>
    <scope>NUCLEOTIDE SEQUENCE [LARGE SCALE GENOMIC DNA]</scope>
    <source>
        <strain evidence="4">SC5314 / ATCC MYA-2876</strain>
    </source>
</reference>
<reference evidence="3 4" key="1">
    <citation type="journal article" date="2004" name="Proc. Natl. Acad. Sci. U.S.A.">
        <title>The diploid genome sequence of Candida albicans.</title>
        <authorList>
            <person name="Jones T."/>
            <person name="Federspiel N.A."/>
            <person name="Chibana H."/>
            <person name="Dungan J."/>
            <person name="Kalman S."/>
            <person name="Magee B.B."/>
            <person name="Newport G."/>
            <person name="Thorstenson Y.R."/>
            <person name="Agabian N."/>
            <person name="Magee P.T."/>
            <person name="Davis R.W."/>
            <person name="Scherer S."/>
        </authorList>
    </citation>
    <scope>NUCLEOTIDE SEQUENCE [LARGE SCALE GENOMIC DNA]</scope>
    <source>
        <strain evidence="4">SC5314 / ATCC MYA-2876</strain>
    </source>
</reference>
<dbReference type="VEuPathDB" id="FungiDB:C1_03410W_A"/>
<evidence type="ECO:0000256" key="1">
    <source>
        <dbReference type="SAM" id="MobiDB-lite"/>
    </source>
</evidence>
<dbReference type="CGD" id="CAL0000193914">
    <property type="gene designation" value="orf19.10560"/>
</dbReference>
<organism evidence="3 4">
    <name type="scientific">Candida albicans (strain SC5314 / ATCC MYA-2876)</name>
    <name type="common">Yeast</name>
    <dbReference type="NCBI Taxonomy" id="237561"/>
    <lineage>
        <taxon>Eukaryota</taxon>
        <taxon>Fungi</taxon>
        <taxon>Dikarya</taxon>
        <taxon>Ascomycota</taxon>
        <taxon>Saccharomycotina</taxon>
        <taxon>Pichiomycetes</taxon>
        <taxon>Debaryomycetaceae</taxon>
        <taxon>Candida/Lodderomyces clade</taxon>
        <taxon>Candida</taxon>
    </lineage>
</organism>
<dbReference type="GeneID" id="3636905"/>
<dbReference type="eggNOG" id="ENOG502RA5E">
    <property type="taxonomic scope" value="Eukaryota"/>
</dbReference>
<dbReference type="RefSeq" id="XP_721540.2">
    <property type="nucleotide sequence ID" value="XM_716447.2"/>
</dbReference>
<accession>A0A1D8PD04</accession>
<gene>
    <name evidence="3" type="ordered locus">CAALFM_C103410WA</name>
    <name evidence="2" type="ordered locus">orf19.10560</name>
</gene>
<dbReference type="EMBL" id="CP017623">
    <property type="protein sequence ID" value="AOW26022.1"/>
    <property type="molecule type" value="Genomic_DNA"/>
</dbReference>
<evidence type="ECO:0000313" key="2">
    <source>
        <dbReference type="CGD" id="CAL0000193914"/>
    </source>
</evidence>
<proteinExistence type="predicted"/>
<feature type="region of interest" description="Disordered" evidence="1">
    <location>
        <begin position="33"/>
        <end position="55"/>
    </location>
</feature>
<sequence>MFNKDPFKVYHDNVNKNIERMKKEKKLLVSSQHIPGDRQHHAHHHKRQPLSNITSARINKPTSTTKTNLLSTRKLLSKFEKPKREIFSNKSYEFEVLNNRGSNNKYTKIENEFDSKNINSKDLTINSFLKKFKEMVNWYKLNKFQFEITNTTSKEGVNNNGYFEQVNKNVITGQIMQNIVKRNYIRPEYSKAKITATHKVNQIGKLSEFMYAVKVSGETSNDDNQTQTEKTVLLMNVGNCEIKVNDRLNLNDLCYLMDYQGGKLGVYLRWHVVK</sequence>
<protein>
    <submittedName>
        <fullName evidence="3">Uncharacterized protein</fullName>
    </submittedName>
</protein>
<name>A0A1D8PD04_CANAL</name>
<evidence type="ECO:0000313" key="3">
    <source>
        <dbReference type="EMBL" id="AOW26022.1"/>
    </source>
</evidence>
<dbReference type="OrthoDB" id="4015512at2759"/>
<dbReference type="SMR" id="A0A1D8PD04"/>
<evidence type="ECO:0000313" key="4">
    <source>
        <dbReference type="Proteomes" id="UP000000559"/>
    </source>
</evidence>